<evidence type="ECO:0000313" key="6">
    <source>
        <dbReference type="Proteomes" id="UP000789759"/>
    </source>
</evidence>
<proteinExistence type="predicted"/>
<dbReference type="InterPro" id="IPR000719">
    <property type="entry name" value="Prot_kinase_dom"/>
</dbReference>
<evidence type="ECO:0000259" key="4">
    <source>
        <dbReference type="PROSITE" id="PS50011"/>
    </source>
</evidence>
<feature type="domain" description="Protein kinase" evidence="4">
    <location>
        <begin position="12"/>
        <end position="100"/>
    </location>
</feature>
<comment type="caution">
    <text evidence="5">The sequence shown here is derived from an EMBL/GenBank/DDBJ whole genome shotgun (WGS) entry which is preliminary data.</text>
</comment>
<dbReference type="InterPro" id="IPR051681">
    <property type="entry name" value="Ser/Thr_Kinases-Pseudokinases"/>
</dbReference>
<name>A0A9N8W8Y5_9GLOM</name>
<dbReference type="Gene3D" id="1.10.510.10">
    <property type="entry name" value="Transferase(Phosphotransferase) domain 1"/>
    <property type="match status" value="1"/>
</dbReference>
<evidence type="ECO:0000256" key="3">
    <source>
        <dbReference type="PROSITE-ProRule" id="PRU10141"/>
    </source>
</evidence>
<dbReference type="GO" id="GO:0005524">
    <property type="term" value="F:ATP binding"/>
    <property type="evidence" value="ECO:0007669"/>
    <property type="project" value="UniProtKB-UniRule"/>
</dbReference>
<sequence>MNDILISYEDINWTGPKLGQGSFGEVTLGEYKGIRIAVKQFNSAKMNEIIYEFRKHKKLKNENIVEFCGVVKSPNDKTFLVTKYVENGNLRDYLSEHRLD</sequence>
<dbReference type="PROSITE" id="PS00107">
    <property type="entry name" value="PROTEIN_KINASE_ATP"/>
    <property type="match status" value="1"/>
</dbReference>
<dbReference type="Proteomes" id="UP000789759">
    <property type="component" value="Unassembled WGS sequence"/>
</dbReference>
<reference evidence="5" key="1">
    <citation type="submission" date="2021-06" db="EMBL/GenBank/DDBJ databases">
        <authorList>
            <person name="Kallberg Y."/>
            <person name="Tangrot J."/>
            <person name="Rosling A."/>
        </authorList>
    </citation>
    <scope>NUCLEOTIDE SEQUENCE</scope>
    <source>
        <strain evidence="5">FL966</strain>
    </source>
</reference>
<evidence type="ECO:0000256" key="2">
    <source>
        <dbReference type="ARBA" id="ARBA00022840"/>
    </source>
</evidence>
<dbReference type="GO" id="GO:0004674">
    <property type="term" value="F:protein serine/threonine kinase activity"/>
    <property type="evidence" value="ECO:0007669"/>
    <property type="project" value="TreeGrafter"/>
</dbReference>
<keyword evidence="2 3" id="KW-0067">ATP-binding</keyword>
<dbReference type="OrthoDB" id="28230at2759"/>
<dbReference type="InterPro" id="IPR001245">
    <property type="entry name" value="Ser-Thr/Tyr_kinase_cat_dom"/>
</dbReference>
<dbReference type="InterPro" id="IPR017441">
    <property type="entry name" value="Protein_kinase_ATP_BS"/>
</dbReference>
<dbReference type="InterPro" id="IPR011009">
    <property type="entry name" value="Kinase-like_dom_sf"/>
</dbReference>
<evidence type="ECO:0000256" key="1">
    <source>
        <dbReference type="ARBA" id="ARBA00022741"/>
    </source>
</evidence>
<keyword evidence="6" id="KW-1185">Reference proteome</keyword>
<feature type="binding site" evidence="3">
    <location>
        <position position="39"/>
    </location>
    <ligand>
        <name>ATP</name>
        <dbReference type="ChEBI" id="CHEBI:30616"/>
    </ligand>
</feature>
<dbReference type="EMBL" id="CAJVQA010000573">
    <property type="protein sequence ID" value="CAG8481445.1"/>
    <property type="molecule type" value="Genomic_DNA"/>
</dbReference>
<evidence type="ECO:0000313" key="5">
    <source>
        <dbReference type="EMBL" id="CAG8481445.1"/>
    </source>
</evidence>
<gene>
    <name evidence="5" type="ORF">CPELLU_LOCUS1537</name>
</gene>
<keyword evidence="1 3" id="KW-0547">Nucleotide-binding</keyword>
<dbReference type="PANTHER" id="PTHR44329:SF298">
    <property type="entry name" value="MIXED LINEAGE KINASE DOMAIN-LIKE PROTEIN"/>
    <property type="match status" value="1"/>
</dbReference>
<accession>A0A9N8W8Y5</accession>
<dbReference type="AlphaFoldDB" id="A0A9N8W8Y5"/>
<protein>
    <submittedName>
        <fullName evidence="5">14649_t:CDS:1</fullName>
    </submittedName>
</protein>
<dbReference type="Pfam" id="PF07714">
    <property type="entry name" value="PK_Tyr_Ser-Thr"/>
    <property type="match status" value="1"/>
</dbReference>
<dbReference type="SUPFAM" id="SSF56112">
    <property type="entry name" value="Protein kinase-like (PK-like)"/>
    <property type="match status" value="1"/>
</dbReference>
<organism evidence="5 6">
    <name type="scientific">Cetraspora pellucida</name>
    <dbReference type="NCBI Taxonomy" id="1433469"/>
    <lineage>
        <taxon>Eukaryota</taxon>
        <taxon>Fungi</taxon>
        <taxon>Fungi incertae sedis</taxon>
        <taxon>Mucoromycota</taxon>
        <taxon>Glomeromycotina</taxon>
        <taxon>Glomeromycetes</taxon>
        <taxon>Diversisporales</taxon>
        <taxon>Gigasporaceae</taxon>
        <taxon>Cetraspora</taxon>
    </lineage>
</organism>
<dbReference type="PANTHER" id="PTHR44329">
    <property type="entry name" value="SERINE/THREONINE-PROTEIN KINASE TNNI3K-RELATED"/>
    <property type="match status" value="1"/>
</dbReference>
<dbReference type="PROSITE" id="PS50011">
    <property type="entry name" value="PROTEIN_KINASE_DOM"/>
    <property type="match status" value="1"/>
</dbReference>